<dbReference type="Proteomes" id="UP000028294">
    <property type="component" value="Chromosome"/>
</dbReference>
<accession>A0A081UK06</accession>
<protein>
    <submittedName>
        <fullName evidence="4">DUF4251 domain-containing protein</fullName>
    </submittedName>
</protein>
<dbReference type="EMBL" id="CP036553">
    <property type="protein sequence ID" value="QCQ37754.1"/>
    <property type="molecule type" value="Genomic_DNA"/>
</dbReference>
<dbReference type="Pfam" id="PF14059">
    <property type="entry name" value="DUF4251"/>
    <property type="match status" value="1"/>
</dbReference>
<keyword evidence="1" id="KW-0732">Signal</keyword>
<evidence type="ECO:0000313" key="6">
    <source>
        <dbReference type="Proteomes" id="UP000284614"/>
    </source>
</evidence>
<proteinExistence type="predicted"/>
<sequence>MKKLSVLPVLLLFVCLGNVQAQTAKEMTRKQKKAEQELLDQALFDEAKQAITMKNFILEADHVIFKHGTSAFVSSNTNFVAVKDDKAVVQVAFNIPVSGPNGLGGITVEGSTSNYKQTTDKKGNIFVSMSVMGTGISAQVNIRLDKGSNNASVDISPNFNSNRFTLTGSLLPLTKANVFKGTSL</sequence>
<gene>
    <name evidence="4" type="ORF">DXA27_08545</name>
    <name evidence="3" type="ORF">IA74_017490</name>
    <name evidence="2" type="ORF">O1433_00450</name>
</gene>
<dbReference type="EMBL" id="QSDG01000006">
    <property type="protein sequence ID" value="RGY69378.1"/>
    <property type="molecule type" value="Genomic_DNA"/>
</dbReference>
<reference evidence="2" key="3">
    <citation type="submission" date="2022-12" db="EMBL/GenBank/DDBJ databases">
        <title>Development of a Multilocus Sequence Typing Scheme for Bacteroides fragilis Based on Whole Genome Sequencing Data and Clinical Application.</title>
        <authorList>
            <person name="Nielsen F.D."/>
            <person name="Justesen U.S."/>
        </authorList>
    </citation>
    <scope>NUCLEOTIDE SEQUENCE</scope>
    <source>
        <strain evidence="2">BF_AM_ODE_DK_2015_4</strain>
    </source>
</reference>
<feature type="signal peptide" evidence="1">
    <location>
        <begin position="1"/>
        <end position="21"/>
    </location>
</feature>
<dbReference type="Proteomes" id="UP001079672">
    <property type="component" value="Unassembled WGS sequence"/>
</dbReference>
<dbReference type="EMBL" id="JAPTZU010000001">
    <property type="protein sequence ID" value="MCZ2685979.1"/>
    <property type="molecule type" value="Genomic_DNA"/>
</dbReference>
<dbReference type="Proteomes" id="UP000284614">
    <property type="component" value="Unassembled WGS sequence"/>
</dbReference>
<dbReference type="RefSeq" id="WP_005820573.1">
    <property type="nucleotide sequence ID" value="NZ_CP036553.1"/>
</dbReference>
<evidence type="ECO:0000256" key="1">
    <source>
        <dbReference type="SAM" id="SignalP"/>
    </source>
</evidence>
<organism evidence="4 6">
    <name type="scientific">Bacteroides fragilis</name>
    <dbReference type="NCBI Taxonomy" id="817"/>
    <lineage>
        <taxon>Bacteria</taxon>
        <taxon>Pseudomonadati</taxon>
        <taxon>Bacteroidota</taxon>
        <taxon>Bacteroidia</taxon>
        <taxon>Bacteroidales</taxon>
        <taxon>Bacteroidaceae</taxon>
        <taxon>Bacteroides</taxon>
    </lineage>
</organism>
<evidence type="ECO:0000313" key="5">
    <source>
        <dbReference type="Proteomes" id="UP000028294"/>
    </source>
</evidence>
<evidence type="ECO:0000313" key="3">
    <source>
        <dbReference type="EMBL" id="QCQ37754.1"/>
    </source>
</evidence>
<reference evidence="3 5" key="2">
    <citation type="submission" date="2019-03" db="EMBL/GenBank/DDBJ databases">
        <title>Complete genome assembly of MDR B. fragilis.</title>
        <authorList>
            <person name="Sydenham T.V."/>
            <person name="Hasman H."/>
            <person name="Justesen U.S."/>
        </authorList>
    </citation>
    <scope>NUCLEOTIDE SEQUENCE [LARGE SCALE GENOMIC DNA]</scope>
    <source>
        <strain evidence="3 5">DCMOUH0067B</strain>
    </source>
</reference>
<feature type="chain" id="PRO_5042326688" evidence="1">
    <location>
        <begin position="22"/>
        <end position="184"/>
    </location>
</feature>
<dbReference type="AlphaFoldDB" id="A0A081UK06"/>
<dbReference type="InterPro" id="IPR025347">
    <property type="entry name" value="DUF4251"/>
</dbReference>
<name>A0A081UK06_BACFG</name>
<evidence type="ECO:0000313" key="4">
    <source>
        <dbReference type="EMBL" id="RGY69378.1"/>
    </source>
</evidence>
<reference evidence="4 6" key="1">
    <citation type="submission" date="2018-08" db="EMBL/GenBank/DDBJ databases">
        <title>A genome reference for cultivated species of the human gut microbiota.</title>
        <authorList>
            <person name="Zou Y."/>
            <person name="Xue W."/>
            <person name="Luo G."/>
        </authorList>
    </citation>
    <scope>NUCLEOTIDE SEQUENCE [LARGE SCALE GENOMIC DNA]</scope>
    <source>
        <strain evidence="4 6">OF01-1</strain>
    </source>
</reference>
<evidence type="ECO:0000313" key="2">
    <source>
        <dbReference type="EMBL" id="MCZ2685979.1"/>
    </source>
</evidence>
<dbReference type="Gene3D" id="2.40.128.410">
    <property type="match status" value="1"/>
</dbReference>